<dbReference type="InterPro" id="IPR018632">
    <property type="entry name" value="AAA-associated_dom_C"/>
</dbReference>
<evidence type="ECO:0000313" key="1">
    <source>
        <dbReference type="EMBL" id="PUA33163.1"/>
    </source>
</evidence>
<comment type="caution">
    <text evidence="1">The sequence shown here is derived from an EMBL/GenBank/DDBJ whole genome shotgun (WGS) entry which is preliminary data.</text>
</comment>
<name>A0A2R7Y6P0_9CREN</name>
<gene>
    <name evidence="1" type="ORF">B7O98_01620</name>
</gene>
<dbReference type="Pfam" id="PF09821">
    <property type="entry name" value="AAA_assoc_C"/>
    <property type="match status" value="1"/>
</dbReference>
<organism evidence="1 2">
    <name type="scientific">Zestosphaera tikiterensis</name>
    <dbReference type="NCBI Taxonomy" id="1973259"/>
    <lineage>
        <taxon>Archaea</taxon>
        <taxon>Thermoproteota</taxon>
        <taxon>Thermoprotei</taxon>
        <taxon>Desulfurococcales</taxon>
        <taxon>Desulfurococcaceae</taxon>
        <taxon>Zestosphaera</taxon>
    </lineage>
</organism>
<dbReference type="Proteomes" id="UP000244093">
    <property type="component" value="Unassembled WGS sequence"/>
</dbReference>
<reference evidence="1 2" key="1">
    <citation type="journal article" date="2018" name="Syst. Appl. Microbiol.">
        <title>A new symbiotic nanoarchaeote (Candidatus Nanoclepta minutus) and its host (Zestosphaera tikiterensis gen. nov., sp. nov.) from a New Zealand hot spring.</title>
        <authorList>
            <person name="St John E."/>
            <person name="Liu Y."/>
            <person name="Podar M."/>
            <person name="Stott M.B."/>
            <person name="Meneghin J."/>
            <person name="Chen Z."/>
            <person name="Lagutin K."/>
            <person name="Mitchell K."/>
            <person name="Reysenbach A.L."/>
        </authorList>
    </citation>
    <scope>NUCLEOTIDE SEQUENCE [LARGE SCALE GENOMIC DNA]</scope>
    <source>
        <strain evidence="1">NZ3</strain>
    </source>
</reference>
<accession>A0A2R7Y6P0</accession>
<sequence length="170" mass="18867">MDGENQPQNRKVLDVAPVCLTPDHILGLIESVYSVGGKIDSEELNNLIDVDMDLLTHAIDVAEALGLVVFDRGDITVTELGAKVAVAPPKEARKIVRDKLAALEPFTTLINEVKMRGGRMSVSMVRKVLAGFYGEENVDSALNCLRQWWRYFELFSRRGGYIELSKSSQT</sequence>
<dbReference type="EMBL" id="NBVN01000002">
    <property type="protein sequence ID" value="PUA33163.1"/>
    <property type="molecule type" value="Genomic_DNA"/>
</dbReference>
<protein>
    <submittedName>
        <fullName evidence="1">Uncharacterized protein</fullName>
    </submittedName>
</protein>
<proteinExistence type="predicted"/>
<dbReference type="AlphaFoldDB" id="A0A2R7Y6P0"/>
<evidence type="ECO:0000313" key="2">
    <source>
        <dbReference type="Proteomes" id="UP000244093"/>
    </source>
</evidence>